<dbReference type="RefSeq" id="WP_026814976.1">
    <property type="nucleotide sequence ID" value="NZ_BMWP01000058.1"/>
</dbReference>
<evidence type="ECO:0000256" key="6">
    <source>
        <dbReference type="SAM" id="Phobius"/>
    </source>
</evidence>
<feature type="transmembrane region" description="Helical" evidence="6">
    <location>
        <begin position="343"/>
        <end position="361"/>
    </location>
</feature>
<keyword evidence="4 6" id="KW-1133">Transmembrane helix</keyword>
<reference evidence="7" key="1">
    <citation type="journal article" date="2014" name="Int. J. Syst. Evol. Microbiol.">
        <title>Complete genome sequence of Corynebacterium casei LMG S-19264T (=DSM 44701T), isolated from a smear-ripened cheese.</title>
        <authorList>
            <consortium name="US DOE Joint Genome Institute (JGI-PGF)"/>
            <person name="Walter F."/>
            <person name="Albersmeier A."/>
            <person name="Kalinowski J."/>
            <person name="Ruckert C."/>
        </authorList>
    </citation>
    <scope>NUCLEOTIDE SEQUENCE</scope>
    <source>
        <strain evidence="7">KCTC 12113</strain>
    </source>
</reference>
<feature type="transmembrane region" description="Helical" evidence="6">
    <location>
        <begin position="268"/>
        <end position="286"/>
    </location>
</feature>
<feature type="transmembrane region" description="Helical" evidence="6">
    <location>
        <begin position="190"/>
        <end position="208"/>
    </location>
</feature>
<evidence type="ECO:0000256" key="4">
    <source>
        <dbReference type="ARBA" id="ARBA00022989"/>
    </source>
</evidence>
<dbReference type="AlphaFoldDB" id="A0A918J6J6"/>
<evidence type="ECO:0000256" key="1">
    <source>
        <dbReference type="ARBA" id="ARBA00004651"/>
    </source>
</evidence>
<evidence type="ECO:0008006" key="9">
    <source>
        <dbReference type="Google" id="ProtNLM"/>
    </source>
</evidence>
<feature type="transmembrane region" description="Helical" evidence="6">
    <location>
        <begin position="165"/>
        <end position="184"/>
    </location>
</feature>
<keyword evidence="3 6" id="KW-0812">Transmembrane</keyword>
<dbReference type="Proteomes" id="UP000634668">
    <property type="component" value="Unassembled WGS sequence"/>
</dbReference>
<feature type="transmembrane region" description="Helical" evidence="6">
    <location>
        <begin position="306"/>
        <end position="331"/>
    </location>
</feature>
<comment type="subcellular location">
    <subcellularLocation>
        <location evidence="1">Cell membrane</location>
        <topology evidence="1">Multi-pass membrane protein</topology>
    </subcellularLocation>
</comment>
<keyword evidence="8" id="KW-1185">Reference proteome</keyword>
<accession>A0A918J6J6</accession>
<keyword evidence="5 6" id="KW-0472">Membrane</keyword>
<proteinExistence type="predicted"/>
<evidence type="ECO:0000256" key="3">
    <source>
        <dbReference type="ARBA" id="ARBA00022692"/>
    </source>
</evidence>
<dbReference type="PANTHER" id="PTHR30250:SF11">
    <property type="entry name" value="O-ANTIGEN TRANSPORTER-RELATED"/>
    <property type="match status" value="1"/>
</dbReference>
<feature type="transmembrane region" description="Helical" evidence="6">
    <location>
        <begin position="96"/>
        <end position="121"/>
    </location>
</feature>
<sequence length="434" mass="48354">MLNLQELKVRLLRSKLVNDSFWAIFGNVVGKGLSLLSSIIIARILGKEIYGEYGIISGTIGTILIFSNFGLNYTSTKYIAEYRNTKPELLAKIIKYCQNLTLIFSGLATVILFVSADYVAINLLNSPKLSTPLRLITISILIGSVCRTQEGILAGFSKFKELAKVNTVIGISTFVFGVALTYFYRLNGALIALIIIKVLYYGLLRYFISHNLPSVPEHPNNKISLSKILKFSTPIALQEAFYAMITYATGLLLVQLSTYGEVGLSSAAVYWSAIILYIPGILRNVILSHLSANLDDNKARLRILRLILLFNFGVTFLLSLTIYFLSGYIAASYGNDFSGLKDVINIAVFTTIFTSMSNVYAQAYMSENKNWLMLLFRIIRDGLIFLITLILLKENNGANGALSLAKSALWANILFFFLMGLVYELKFQNKIKIT</sequence>
<dbReference type="Pfam" id="PF01943">
    <property type="entry name" value="Polysacc_synt"/>
    <property type="match status" value="1"/>
</dbReference>
<evidence type="ECO:0000313" key="8">
    <source>
        <dbReference type="Proteomes" id="UP000634668"/>
    </source>
</evidence>
<feature type="transmembrane region" description="Helical" evidence="6">
    <location>
        <begin position="21"/>
        <end position="41"/>
    </location>
</feature>
<protein>
    <recommendedName>
        <fullName evidence="9">Polysaccharide biosynthesis protein</fullName>
    </recommendedName>
</protein>
<feature type="transmembrane region" description="Helical" evidence="6">
    <location>
        <begin position="53"/>
        <end position="75"/>
    </location>
</feature>
<organism evidence="7 8">
    <name type="scientific">Arenibacter certesii</name>
    <dbReference type="NCBI Taxonomy" id="228955"/>
    <lineage>
        <taxon>Bacteria</taxon>
        <taxon>Pseudomonadati</taxon>
        <taxon>Bacteroidota</taxon>
        <taxon>Flavobacteriia</taxon>
        <taxon>Flavobacteriales</taxon>
        <taxon>Flavobacteriaceae</taxon>
        <taxon>Arenibacter</taxon>
    </lineage>
</organism>
<name>A0A918J6J6_9FLAO</name>
<dbReference type="GO" id="GO:0005886">
    <property type="term" value="C:plasma membrane"/>
    <property type="evidence" value="ECO:0007669"/>
    <property type="project" value="UniProtKB-SubCell"/>
</dbReference>
<keyword evidence="2" id="KW-1003">Cell membrane</keyword>
<evidence type="ECO:0000313" key="7">
    <source>
        <dbReference type="EMBL" id="GGW51689.1"/>
    </source>
</evidence>
<dbReference type="InterPro" id="IPR002797">
    <property type="entry name" value="Polysacc_synth"/>
</dbReference>
<evidence type="ECO:0000256" key="5">
    <source>
        <dbReference type="ARBA" id="ARBA00023136"/>
    </source>
</evidence>
<dbReference type="PANTHER" id="PTHR30250">
    <property type="entry name" value="PST FAMILY PREDICTED COLANIC ACID TRANSPORTER"/>
    <property type="match status" value="1"/>
</dbReference>
<comment type="caution">
    <text evidence="7">The sequence shown here is derived from an EMBL/GenBank/DDBJ whole genome shotgun (WGS) entry which is preliminary data.</text>
</comment>
<gene>
    <name evidence="7" type="ORF">GCM10007383_38830</name>
</gene>
<feature type="transmembrane region" description="Helical" evidence="6">
    <location>
        <begin position="373"/>
        <end position="392"/>
    </location>
</feature>
<evidence type="ECO:0000256" key="2">
    <source>
        <dbReference type="ARBA" id="ARBA00022475"/>
    </source>
</evidence>
<dbReference type="EMBL" id="BMWP01000058">
    <property type="protein sequence ID" value="GGW51689.1"/>
    <property type="molecule type" value="Genomic_DNA"/>
</dbReference>
<feature type="transmembrane region" description="Helical" evidence="6">
    <location>
        <begin position="404"/>
        <end position="423"/>
    </location>
</feature>
<dbReference type="InterPro" id="IPR050833">
    <property type="entry name" value="Poly_Biosynth_Transport"/>
</dbReference>
<reference evidence="7" key="2">
    <citation type="submission" date="2020-09" db="EMBL/GenBank/DDBJ databases">
        <authorList>
            <person name="Sun Q."/>
            <person name="Kim S."/>
        </authorList>
    </citation>
    <scope>NUCLEOTIDE SEQUENCE</scope>
    <source>
        <strain evidence="7">KCTC 12113</strain>
    </source>
</reference>